<dbReference type="InterPro" id="IPR023606">
    <property type="entry name" value="CoA-Trfase_III_dom_1_sf"/>
</dbReference>
<dbReference type="PANTHER" id="PTHR48228:SF5">
    <property type="entry name" value="ALPHA-METHYLACYL-COA RACEMASE"/>
    <property type="match status" value="1"/>
</dbReference>
<dbReference type="Pfam" id="PF02515">
    <property type="entry name" value="CoA_transf_3"/>
    <property type="match status" value="1"/>
</dbReference>
<sequence>MISLLSGIRVIECAWLPTGDNTSRLLGDLGADVIKIERPGQGDYLRVLGGLMAPENSPFHLVCNRNKRSVELNLRDDRGRAIFFDLLKTADIFIDGFASDACDKLGIGYQEQCKVKPDIIYCQANGFGRRGKYGKIPGHGYQFQSVGGGVALKEDDEGLMWEQLGGGDFPQYFGGSLDGPLVAAIYAAMTALAALEHRKRTGEGVFIDTAACDAVIALQQTDAVVQWNYDKIYDRRQPPPPFGTSPHERPKYSHYKCKDGKNIQLGAIEPKFWVNLCKAIGREDLMGQHDMTLPIEFFGSDPQLIYTLRDVFLTKTAQEWVDIACLHDIPIVPTNSKMEVLDDPHLKERDAFEIKDHPAVGKFAMPGWPAMVEGQRYETVRPAPALGEHTAEVLAEVGLGAAELEKLKAAGVV</sequence>
<proteinExistence type="predicted"/>
<keyword evidence="2" id="KW-1185">Reference proteome</keyword>
<dbReference type="AlphaFoldDB" id="A0AAC9AZ30"/>
<dbReference type="PANTHER" id="PTHR48228">
    <property type="entry name" value="SUCCINYL-COA--D-CITRAMALATE COA-TRANSFERASE"/>
    <property type="match status" value="1"/>
</dbReference>
<dbReference type="InterPro" id="IPR050509">
    <property type="entry name" value="CoA-transferase_III"/>
</dbReference>
<keyword evidence="1" id="KW-0614">Plasmid</keyword>
<dbReference type="InterPro" id="IPR044855">
    <property type="entry name" value="CoA-Trfase_III_dom3_sf"/>
</dbReference>
<reference evidence="2" key="1">
    <citation type="submission" date="2015-11" db="EMBL/GenBank/DDBJ databases">
        <title>Complete genome sequence of a polyethylene-glycol degrader Sphingopyxis macrogoltabida 203N (NBRC 111659).</title>
        <authorList>
            <person name="Yoshiyuki O."/>
            <person name="Shouta N."/>
            <person name="Nagata Y."/>
            <person name="Numata M."/>
            <person name="Tsuchikane K."/>
            <person name="Hosoyama A."/>
            <person name="Yamazoe A."/>
            <person name="Tsuda M."/>
            <person name="Fujita N."/>
            <person name="Kawai F."/>
        </authorList>
    </citation>
    <scope>NUCLEOTIDE SEQUENCE [LARGE SCALE GENOMIC DNA]</scope>
    <source>
        <strain evidence="2">203N</strain>
        <plasmid evidence="2">unnamed1</plasmid>
    </source>
</reference>
<evidence type="ECO:0000313" key="1">
    <source>
        <dbReference type="EMBL" id="AMU92607.1"/>
    </source>
</evidence>
<reference evidence="1 2" key="2">
    <citation type="journal article" date="2016" name="Genome Announc.">
        <title>Complete Genome Sequence of Sphingopyxis macrogoltabida Strain 203N (NBRC 111659), a Polyethylene Glycol Degrader.</title>
        <authorList>
            <person name="Ohtsubo Y."/>
            <person name="Nonoyama S."/>
            <person name="Nagata Y."/>
            <person name="Numata M."/>
            <person name="Tsuchikane K."/>
            <person name="Hosoyama A."/>
            <person name="Yamazoe A."/>
            <person name="Tsuda M."/>
            <person name="Fujita N."/>
            <person name="Kawai F."/>
        </authorList>
    </citation>
    <scope>NUCLEOTIDE SEQUENCE [LARGE SCALE GENOMIC DNA]</scope>
    <source>
        <strain evidence="1 2">203N</strain>
    </source>
</reference>
<dbReference type="Proteomes" id="UP000076088">
    <property type="component" value="Plasmid unnamed1"/>
</dbReference>
<name>A0AAC9AZ30_SPHMC</name>
<dbReference type="Gene3D" id="3.40.50.10540">
    <property type="entry name" value="Crotonobetainyl-coa:carnitine coa-transferase, domain 1"/>
    <property type="match status" value="1"/>
</dbReference>
<dbReference type="GO" id="GO:0003824">
    <property type="term" value="F:catalytic activity"/>
    <property type="evidence" value="ECO:0007669"/>
    <property type="project" value="InterPro"/>
</dbReference>
<dbReference type="EMBL" id="CP013345">
    <property type="protein sequence ID" value="AMU92607.1"/>
    <property type="molecule type" value="Genomic_DNA"/>
</dbReference>
<dbReference type="SUPFAM" id="SSF89796">
    <property type="entry name" value="CoA-transferase family III (CaiB/BaiF)"/>
    <property type="match status" value="1"/>
</dbReference>
<geneLocation type="plasmid" evidence="1 2">
    <name>unnamed1</name>
</geneLocation>
<dbReference type="InterPro" id="IPR003673">
    <property type="entry name" value="CoA-Trfase_fam_III"/>
</dbReference>
<organism evidence="1 2">
    <name type="scientific">Sphingopyxis macrogoltabida</name>
    <name type="common">Sphingomonas macrogoltabidus</name>
    <dbReference type="NCBI Taxonomy" id="33050"/>
    <lineage>
        <taxon>Bacteria</taxon>
        <taxon>Pseudomonadati</taxon>
        <taxon>Pseudomonadota</taxon>
        <taxon>Alphaproteobacteria</taxon>
        <taxon>Sphingomonadales</taxon>
        <taxon>Sphingomonadaceae</taxon>
        <taxon>Sphingopyxis</taxon>
    </lineage>
</organism>
<protein>
    <submittedName>
        <fullName evidence="1">Acyl-CoA hydratase</fullName>
    </submittedName>
</protein>
<evidence type="ECO:0000313" key="2">
    <source>
        <dbReference type="Proteomes" id="UP000076088"/>
    </source>
</evidence>
<dbReference type="Gene3D" id="3.30.1540.10">
    <property type="entry name" value="formyl-coa transferase, domain 3"/>
    <property type="match status" value="1"/>
</dbReference>
<dbReference type="KEGG" id="smaz:LH19_26590"/>
<dbReference type="RefSeq" id="WP_054734657.1">
    <property type="nucleotide sequence ID" value="NZ_CP009430.1"/>
</dbReference>
<gene>
    <name evidence="1" type="ORF">ATM17_30575</name>
</gene>
<accession>A0AAC9AZ30</accession>